<dbReference type="InterPro" id="IPR029058">
    <property type="entry name" value="AB_hydrolase_fold"/>
</dbReference>
<dbReference type="PANTHER" id="PTHR22946">
    <property type="entry name" value="DIENELACTONE HYDROLASE DOMAIN-CONTAINING PROTEIN-RELATED"/>
    <property type="match status" value="1"/>
</dbReference>
<name>A0A5B8LJV4_9SPHN</name>
<dbReference type="PANTHER" id="PTHR22946:SF9">
    <property type="entry name" value="POLYKETIDE TRANSFERASE AF380"/>
    <property type="match status" value="1"/>
</dbReference>
<sequence>MRRFVIASAITLAACHAAPKVDNKDALANETAAAKVQTPQPVELKAPDGVTVYGTYYPNAAPRALILLFHQAGSSSGEYADIAPRLQREGFAALAIDQRVGGNLYGANRTMAAAQDKTDYLGALPDLEAALAWAKAKDKPIVLWGSSYSASLVFLLGNAADAKGSVKAIMAFSPGEYFNDKKMVEAAAAKIAVPVFVTSANTLEEEGEAKAIVSATTSTDRQLYIPRTGIHGSSTLNATKNPAGADENWTAVLAFLKRVFP</sequence>
<organism evidence="3 4">
    <name type="scientific">Sphingomonas panacisoli</name>
    <dbReference type="NCBI Taxonomy" id="1813879"/>
    <lineage>
        <taxon>Bacteria</taxon>
        <taxon>Pseudomonadati</taxon>
        <taxon>Pseudomonadota</taxon>
        <taxon>Alphaproteobacteria</taxon>
        <taxon>Sphingomonadales</taxon>
        <taxon>Sphingomonadaceae</taxon>
        <taxon>Sphingomonas</taxon>
    </lineage>
</organism>
<keyword evidence="1 3" id="KW-0378">Hydrolase</keyword>
<dbReference type="Pfam" id="PF12146">
    <property type="entry name" value="Hydrolase_4"/>
    <property type="match status" value="1"/>
</dbReference>
<evidence type="ECO:0000259" key="2">
    <source>
        <dbReference type="Pfam" id="PF12146"/>
    </source>
</evidence>
<dbReference type="SUPFAM" id="SSF53474">
    <property type="entry name" value="alpha/beta-Hydrolases"/>
    <property type="match status" value="1"/>
</dbReference>
<protein>
    <submittedName>
        <fullName evidence="3">Alpha/beta hydrolase</fullName>
    </submittedName>
</protein>
<dbReference type="Proteomes" id="UP000315673">
    <property type="component" value="Chromosome"/>
</dbReference>
<dbReference type="OrthoDB" id="63241at2"/>
<keyword evidence="4" id="KW-1185">Reference proteome</keyword>
<feature type="domain" description="Serine aminopeptidase S33" evidence="2">
    <location>
        <begin position="61"/>
        <end position="199"/>
    </location>
</feature>
<evidence type="ECO:0000313" key="4">
    <source>
        <dbReference type="Proteomes" id="UP000315673"/>
    </source>
</evidence>
<gene>
    <name evidence="3" type="ORF">FPZ24_10275</name>
</gene>
<dbReference type="InterPro" id="IPR022742">
    <property type="entry name" value="Hydrolase_4"/>
</dbReference>
<dbReference type="InterPro" id="IPR050261">
    <property type="entry name" value="FrsA_esterase"/>
</dbReference>
<dbReference type="EMBL" id="CP042306">
    <property type="protein sequence ID" value="QDZ07822.1"/>
    <property type="molecule type" value="Genomic_DNA"/>
</dbReference>
<evidence type="ECO:0000256" key="1">
    <source>
        <dbReference type="ARBA" id="ARBA00022801"/>
    </source>
</evidence>
<proteinExistence type="predicted"/>
<dbReference type="KEGG" id="spai:FPZ24_10275"/>
<dbReference type="GO" id="GO:0052689">
    <property type="term" value="F:carboxylic ester hydrolase activity"/>
    <property type="evidence" value="ECO:0007669"/>
    <property type="project" value="UniProtKB-ARBA"/>
</dbReference>
<evidence type="ECO:0000313" key="3">
    <source>
        <dbReference type="EMBL" id="QDZ07822.1"/>
    </source>
</evidence>
<dbReference type="AlphaFoldDB" id="A0A5B8LJV4"/>
<accession>A0A5B8LJV4</accession>
<reference evidence="3 4" key="1">
    <citation type="submission" date="2019-07" db="EMBL/GenBank/DDBJ databases">
        <title>Full genome sequence of Sphingomonas sp. 4R-6-7(HKS19).</title>
        <authorList>
            <person name="Im W.-T."/>
        </authorList>
    </citation>
    <scope>NUCLEOTIDE SEQUENCE [LARGE SCALE GENOMIC DNA]</scope>
    <source>
        <strain evidence="3 4">HKS19</strain>
    </source>
</reference>
<dbReference type="Gene3D" id="3.40.50.1820">
    <property type="entry name" value="alpha/beta hydrolase"/>
    <property type="match status" value="1"/>
</dbReference>
<dbReference type="PROSITE" id="PS51257">
    <property type="entry name" value="PROKAR_LIPOPROTEIN"/>
    <property type="match status" value="1"/>
</dbReference>
<dbReference type="RefSeq" id="WP_146571687.1">
    <property type="nucleotide sequence ID" value="NZ_CP042306.1"/>
</dbReference>